<dbReference type="HOGENOM" id="CLU_2851088_0_0_1"/>
<protein>
    <submittedName>
        <fullName evidence="1">Uncharacterized protein</fullName>
    </submittedName>
</protein>
<dbReference type="GeneID" id="5487038"/>
<reference evidence="2" key="1">
    <citation type="journal article" date="2011" name="PLoS Genet.">
        <title>Genomic analysis of the necrotrophic fungal pathogens Sclerotinia sclerotiorum and Botrytis cinerea.</title>
        <authorList>
            <person name="Amselem J."/>
            <person name="Cuomo C.A."/>
            <person name="van Kan J.A."/>
            <person name="Viaud M."/>
            <person name="Benito E.P."/>
            <person name="Couloux A."/>
            <person name="Coutinho P.M."/>
            <person name="de Vries R.P."/>
            <person name="Dyer P.S."/>
            <person name="Fillinger S."/>
            <person name="Fournier E."/>
            <person name="Gout L."/>
            <person name="Hahn M."/>
            <person name="Kohn L."/>
            <person name="Lapalu N."/>
            <person name="Plummer K.M."/>
            <person name="Pradier J.M."/>
            <person name="Quevillon E."/>
            <person name="Sharon A."/>
            <person name="Simon A."/>
            <person name="ten Have A."/>
            <person name="Tudzynski B."/>
            <person name="Tudzynski P."/>
            <person name="Wincker P."/>
            <person name="Andrew M."/>
            <person name="Anthouard V."/>
            <person name="Beever R.E."/>
            <person name="Beffa R."/>
            <person name="Benoit I."/>
            <person name="Bouzid O."/>
            <person name="Brault B."/>
            <person name="Chen Z."/>
            <person name="Choquer M."/>
            <person name="Collemare J."/>
            <person name="Cotton P."/>
            <person name="Danchin E.G."/>
            <person name="Da Silva C."/>
            <person name="Gautier A."/>
            <person name="Giraud C."/>
            <person name="Giraud T."/>
            <person name="Gonzalez C."/>
            <person name="Grossetete S."/>
            <person name="Guldener U."/>
            <person name="Henrissat B."/>
            <person name="Howlett B.J."/>
            <person name="Kodira C."/>
            <person name="Kretschmer M."/>
            <person name="Lappartient A."/>
            <person name="Leroch M."/>
            <person name="Levis C."/>
            <person name="Mauceli E."/>
            <person name="Neuveglise C."/>
            <person name="Oeser B."/>
            <person name="Pearson M."/>
            <person name="Poulain J."/>
            <person name="Poussereau N."/>
            <person name="Quesneville H."/>
            <person name="Rascle C."/>
            <person name="Schumacher J."/>
            <person name="Segurens B."/>
            <person name="Sexton A."/>
            <person name="Silva E."/>
            <person name="Sirven C."/>
            <person name="Soanes D.M."/>
            <person name="Talbot N.J."/>
            <person name="Templeton M."/>
            <person name="Yandava C."/>
            <person name="Yarden O."/>
            <person name="Zeng Q."/>
            <person name="Rollins J.A."/>
            <person name="Lebrun M.H."/>
            <person name="Dickman M."/>
        </authorList>
    </citation>
    <scope>NUCLEOTIDE SEQUENCE [LARGE SCALE GENOMIC DNA]</scope>
    <source>
        <strain evidence="2">ATCC 18683 / 1980 / Ss-1</strain>
    </source>
</reference>
<evidence type="ECO:0000313" key="2">
    <source>
        <dbReference type="Proteomes" id="UP000001312"/>
    </source>
</evidence>
<proteinExistence type="predicted"/>
<dbReference type="RefSeq" id="XP_001590622.1">
    <property type="nucleotide sequence ID" value="XM_001590572.1"/>
</dbReference>
<dbReference type="KEGG" id="ssl:SS1G_08362"/>
<name>A7ESQ7_SCLS1</name>
<dbReference type="EMBL" id="CH476631">
    <property type="protein sequence ID" value="EDN92499.1"/>
    <property type="molecule type" value="Genomic_DNA"/>
</dbReference>
<gene>
    <name evidence="1" type="ORF">SS1G_08362</name>
</gene>
<evidence type="ECO:0000313" key="1">
    <source>
        <dbReference type="EMBL" id="EDN92499.1"/>
    </source>
</evidence>
<accession>A7ESQ7</accession>
<dbReference type="AlphaFoldDB" id="A7ESQ7"/>
<keyword evidence="2" id="KW-1185">Reference proteome</keyword>
<dbReference type="Proteomes" id="UP000001312">
    <property type="component" value="Unassembled WGS sequence"/>
</dbReference>
<sequence>MPYCSSGTSKQSLSLSVRINYTYKAELEIFNLMAKIQLRIIPRFKNQNFENFIRTTLTLSQLLLK</sequence>
<dbReference type="InParanoid" id="A7ESQ7"/>
<organism evidence="1 2">
    <name type="scientific">Sclerotinia sclerotiorum (strain ATCC 18683 / 1980 / Ss-1)</name>
    <name type="common">White mold</name>
    <name type="synonym">Whetzelinia sclerotiorum</name>
    <dbReference type="NCBI Taxonomy" id="665079"/>
    <lineage>
        <taxon>Eukaryota</taxon>
        <taxon>Fungi</taxon>
        <taxon>Dikarya</taxon>
        <taxon>Ascomycota</taxon>
        <taxon>Pezizomycotina</taxon>
        <taxon>Leotiomycetes</taxon>
        <taxon>Helotiales</taxon>
        <taxon>Sclerotiniaceae</taxon>
        <taxon>Sclerotinia</taxon>
    </lineage>
</organism>